<evidence type="ECO:0000313" key="6">
    <source>
        <dbReference type="Proteomes" id="UP000595564"/>
    </source>
</evidence>
<dbReference type="GO" id="GO:0006260">
    <property type="term" value="P:DNA replication"/>
    <property type="evidence" value="ECO:0007669"/>
    <property type="project" value="InterPro"/>
</dbReference>
<dbReference type="Pfam" id="PF00436">
    <property type="entry name" value="SSB"/>
    <property type="match status" value="1"/>
</dbReference>
<gene>
    <name evidence="5" type="primary">ssb</name>
    <name evidence="5" type="ORF">TTHT_1879</name>
</gene>
<sequence>MFNRVILIGRAGQDIDVRFTPGGTKVAKFSLATSRSYMDSQGNWQEKTEWHNIALWGRLADKGERVVKKGNLYFIEGSIEYSSWDDSSGNKRYKTEIRALTLIPLTPRSAEAMKSSMTAAAPVVEETSGAKEPEPIDDIKEELDKIEEPQDDFIDDIGDDDVPF</sequence>
<evidence type="ECO:0000256" key="2">
    <source>
        <dbReference type="HAMAP-Rule" id="MF_00984"/>
    </source>
</evidence>
<evidence type="ECO:0000256" key="3">
    <source>
        <dbReference type="PIRNR" id="PIRNR002070"/>
    </source>
</evidence>
<dbReference type="InterPro" id="IPR012340">
    <property type="entry name" value="NA-bd_OB-fold"/>
</dbReference>
<dbReference type="SUPFAM" id="SSF50249">
    <property type="entry name" value="Nucleic acid-binding proteins"/>
    <property type="match status" value="1"/>
</dbReference>
<dbReference type="PANTHER" id="PTHR10302">
    <property type="entry name" value="SINGLE-STRANDED DNA-BINDING PROTEIN"/>
    <property type="match status" value="1"/>
</dbReference>
<keyword evidence="1 2" id="KW-0238">DNA-binding</keyword>
<comment type="caution">
    <text evidence="2">Lacks conserved residue(s) required for the propagation of feature annotation.</text>
</comment>
<dbReference type="HAMAP" id="MF_00984">
    <property type="entry name" value="SSB"/>
    <property type="match status" value="1"/>
</dbReference>
<dbReference type="GO" id="GO:0009295">
    <property type="term" value="C:nucleoid"/>
    <property type="evidence" value="ECO:0007669"/>
    <property type="project" value="TreeGrafter"/>
</dbReference>
<dbReference type="KEGG" id="thyd:TTHT_1879"/>
<evidence type="ECO:0000256" key="4">
    <source>
        <dbReference type="SAM" id="MobiDB-lite"/>
    </source>
</evidence>
<dbReference type="PANTHER" id="PTHR10302:SF0">
    <property type="entry name" value="SINGLE-STRANDED DNA-BINDING PROTEIN, MITOCHONDRIAL"/>
    <property type="match status" value="1"/>
</dbReference>
<reference evidence="5 6" key="1">
    <citation type="journal article" date="2012" name="Extremophiles">
        <title>Thermotomaculum hydrothermale gen. nov., sp. nov., a novel heterotrophic thermophile within the phylum Acidobacteria from a deep-sea hydrothermal vent chimney in the Southern Okinawa Trough.</title>
        <authorList>
            <person name="Izumi H."/>
            <person name="Nunoura T."/>
            <person name="Miyazaki M."/>
            <person name="Mino S."/>
            <person name="Toki T."/>
            <person name="Takai K."/>
            <person name="Sako Y."/>
            <person name="Sawabe T."/>
            <person name="Nakagawa S."/>
        </authorList>
    </citation>
    <scope>NUCLEOTIDE SEQUENCE [LARGE SCALE GENOMIC DNA]</scope>
    <source>
        <strain evidence="5 6">AC55</strain>
    </source>
</reference>
<dbReference type="GO" id="GO:0003697">
    <property type="term" value="F:single-stranded DNA binding"/>
    <property type="evidence" value="ECO:0007669"/>
    <property type="project" value="UniProtKB-UniRule"/>
</dbReference>
<feature type="region of interest" description="Disordered" evidence="4">
    <location>
        <begin position="114"/>
        <end position="164"/>
    </location>
</feature>
<dbReference type="PROSITE" id="PS50935">
    <property type="entry name" value="SSB"/>
    <property type="match status" value="1"/>
</dbReference>
<dbReference type="InterPro" id="IPR011344">
    <property type="entry name" value="ssDNA-bd"/>
</dbReference>
<dbReference type="NCBIfam" id="TIGR00621">
    <property type="entry name" value="ssb"/>
    <property type="match status" value="1"/>
</dbReference>
<feature type="compositionally biased region" description="Acidic residues" evidence="4">
    <location>
        <begin position="149"/>
        <end position="164"/>
    </location>
</feature>
<dbReference type="AlphaFoldDB" id="A0A7R6PYS1"/>
<evidence type="ECO:0000256" key="1">
    <source>
        <dbReference type="ARBA" id="ARBA00023125"/>
    </source>
</evidence>
<accession>A0A7R6PYS1</accession>
<feature type="compositionally biased region" description="Basic and acidic residues" evidence="4">
    <location>
        <begin position="128"/>
        <end position="148"/>
    </location>
</feature>
<proteinExistence type="inferred from homology"/>
<protein>
    <recommendedName>
        <fullName evidence="2 3">Single-stranded DNA-binding protein</fullName>
        <shortName evidence="2">SSB</shortName>
    </recommendedName>
</protein>
<dbReference type="Proteomes" id="UP000595564">
    <property type="component" value="Chromosome"/>
</dbReference>
<dbReference type="Gene3D" id="2.40.50.140">
    <property type="entry name" value="Nucleic acid-binding proteins"/>
    <property type="match status" value="1"/>
</dbReference>
<dbReference type="CDD" id="cd04496">
    <property type="entry name" value="SSB_OBF"/>
    <property type="match status" value="1"/>
</dbReference>
<dbReference type="InterPro" id="IPR000424">
    <property type="entry name" value="Primosome_PriB/ssb"/>
</dbReference>
<comment type="subunit">
    <text evidence="2">Homotetramer.</text>
</comment>
<dbReference type="PIRSF" id="PIRSF002070">
    <property type="entry name" value="SSB"/>
    <property type="match status" value="1"/>
</dbReference>
<name>A0A7R6PYS1_9BACT</name>
<dbReference type="RefSeq" id="WP_201327642.1">
    <property type="nucleotide sequence ID" value="NZ_AP017470.1"/>
</dbReference>
<keyword evidence="6" id="KW-1185">Reference proteome</keyword>
<organism evidence="5 6">
    <name type="scientific">Thermotomaculum hydrothermale</name>
    <dbReference type="NCBI Taxonomy" id="981385"/>
    <lineage>
        <taxon>Bacteria</taxon>
        <taxon>Pseudomonadati</taxon>
        <taxon>Acidobacteriota</taxon>
        <taxon>Holophagae</taxon>
        <taxon>Thermotomaculales</taxon>
        <taxon>Thermotomaculaceae</taxon>
        <taxon>Thermotomaculum</taxon>
    </lineage>
</organism>
<evidence type="ECO:0000313" key="5">
    <source>
        <dbReference type="EMBL" id="BBB33335.1"/>
    </source>
</evidence>
<dbReference type="EMBL" id="AP017470">
    <property type="protein sequence ID" value="BBB33335.1"/>
    <property type="molecule type" value="Genomic_DNA"/>
</dbReference>